<feature type="region of interest" description="Disordered" evidence="1">
    <location>
        <begin position="174"/>
        <end position="201"/>
    </location>
</feature>
<dbReference type="AlphaFoldDB" id="A0A2T3AEG8"/>
<dbReference type="EMBL" id="KZ678402">
    <property type="protein sequence ID" value="PSR93997.1"/>
    <property type="molecule type" value="Genomic_DNA"/>
</dbReference>
<keyword evidence="5" id="KW-1185">Reference proteome</keyword>
<feature type="transmembrane region" description="Helical" evidence="2">
    <location>
        <begin position="397"/>
        <end position="422"/>
    </location>
</feature>
<dbReference type="InParanoid" id="A0A2T3AEG8"/>
<dbReference type="STRING" id="2025994.A0A2T3AEG8"/>
<keyword evidence="2" id="KW-0472">Membrane</keyword>
<dbReference type="InterPro" id="IPR036305">
    <property type="entry name" value="RGS_sf"/>
</dbReference>
<organism evidence="4 5">
    <name type="scientific">Coniella lustricola</name>
    <dbReference type="NCBI Taxonomy" id="2025994"/>
    <lineage>
        <taxon>Eukaryota</taxon>
        <taxon>Fungi</taxon>
        <taxon>Dikarya</taxon>
        <taxon>Ascomycota</taxon>
        <taxon>Pezizomycotina</taxon>
        <taxon>Sordariomycetes</taxon>
        <taxon>Sordariomycetidae</taxon>
        <taxon>Diaporthales</taxon>
        <taxon>Schizoparmaceae</taxon>
        <taxon>Coniella</taxon>
    </lineage>
</organism>
<dbReference type="InterPro" id="IPR044926">
    <property type="entry name" value="RGS_subdomain_2"/>
</dbReference>
<feature type="transmembrane region" description="Helical" evidence="2">
    <location>
        <begin position="276"/>
        <end position="297"/>
    </location>
</feature>
<evidence type="ECO:0000313" key="4">
    <source>
        <dbReference type="EMBL" id="PSR93997.1"/>
    </source>
</evidence>
<dbReference type="OrthoDB" id="3232309at2759"/>
<dbReference type="Proteomes" id="UP000241462">
    <property type="component" value="Unassembled WGS sequence"/>
</dbReference>
<evidence type="ECO:0000256" key="1">
    <source>
        <dbReference type="SAM" id="MobiDB-lite"/>
    </source>
</evidence>
<keyword evidence="2" id="KW-1133">Transmembrane helix</keyword>
<evidence type="ECO:0000259" key="3">
    <source>
        <dbReference type="Pfam" id="PF00615"/>
    </source>
</evidence>
<evidence type="ECO:0000313" key="5">
    <source>
        <dbReference type="Proteomes" id="UP000241462"/>
    </source>
</evidence>
<reference evidence="4 5" key="1">
    <citation type="journal article" date="2018" name="Mycol. Prog.">
        <title>Coniella lustricola, a new species from submerged detritus.</title>
        <authorList>
            <person name="Raudabaugh D.B."/>
            <person name="Iturriaga T."/>
            <person name="Carver A."/>
            <person name="Mondo S."/>
            <person name="Pangilinan J."/>
            <person name="Lipzen A."/>
            <person name="He G."/>
            <person name="Amirebrahimi M."/>
            <person name="Grigoriev I.V."/>
            <person name="Miller A.N."/>
        </authorList>
    </citation>
    <scope>NUCLEOTIDE SEQUENCE [LARGE SCALE GENOMIC DNA]</scope>
    <source>
        <strain evidence="4 5">B22-T-1</strain>
    </source>
</reference>
<feature type="transmembrane region" description="Helical" evidence="2">
    <location>
        <begin position="317"/>
        <end position="339"/>
    </location>
</feature>
<protein>
    <recommendedName>
        <fullName evidence="3">RGS domain-containing protein</fullName>
    </recommendedName>
</protein>
<dbReference type="PANTHER" id="PTHR39466">
    <property type="entry name" value="RGS DOMAIN-CONTAINING PROTEIN"/>
    <property type="match status" value="1"/>
</dbReference>
<feature type="domain" description="RGS" evidence="3">
    <location>
        <begin position="196"/>
        <end position="263"/>
    </location>
</feature>
<dbReference type="Gene3D" id="1.10.167.10">
    <property type="entry name" value="Regulator of G-protein Signalling 4, domain 2"/>
    <property type="match status" value="1"/>
</dbReference>
<dbReference type="Pfam" id="PF00615">
    <property type="entry name" value="RGS"/>
    <property type="match status" value="1"/>
</dbReference>
<proteinExistence type="predicted"/>
<name>A0A2T3AEG8_9PEZI</name>
<gene>
    <name evidence="4" type="ORF">BD289DRAFT_364059</name>
</gene>
<accession>A0A2T3AEG8</accession>
<keyword evidence="2" id="KW-0812">Transmembrane</keyword>
<dbReference type="SUPFAM" id="SSF48097">
    <property type="entry name" value="Regulator of G-protein signaling, RGS"/>
    <property type="match status" value="1"/>
</dbReference>
<dbReference type="PANTHER" id="PTHR39466:SF1">
    <property type="entry name" value="RGS DOMAIN-CONTAINING PROTEIN"/>
    <property type="match status" value="1"/>
</dbReference>
<dbReference type="InterPro" id="IPR016137">
    <property type="entry name" value="RGS"/>
</dbReference>
<evidence type="ECO:0000256" key="2">
    <source>
        <dbReference type="SAM" id="Phobius"/>
    </source>
</evidence>
<sequence length="430" mass="49654">MAVSGSLRLWYKRPEWRDIEDYTRMVNDETLVPRHRPKSPSQAFAAIPSRLSLDRVLENKTCSPMSLHDFFLYLKHIEHSSENLEFYLWYMNYNANFPDSARDRISKEIKRPARTHSVETDISSIGIAHLESPCIRAAKERSMWSAILPHWLRREKHTDCADGFCRLEAINESRDVERQPSPDPSPVFGRPSSKSSTQEHRAELNSAVTTFLLPGAEKELNISHALRQSVLQNIEHSSDPRHLKPIADHIYEVMKNCSHRNFVSVGLSTGTYETICFGNIIGIFNLLLGLMVVLLQAFHPYRGSHTRWTCFYVFPLWQMGVALLLIGSQGMCFVMLSLAKRQTLPWERFEEEETPGSNQSESHGWFSRSKRFMSRTVAGDRHYRVEDQHLRRLQRMILLQCASGGIVAGLLGVLLFIFLPIWKETYHPHY</sequence>